<dbReference type="NCBIfam" id="NF005554">
    <property type="entry name" value="PRK07218.1"/>
    <property type="match status" value="1"/>
</dbReference>
<proteinExistence type="predicted"/>
<dbReference type="Gene3D" id="2.40.50.140">
    <property type="entry name" value="Nucleic acid-binding proteins"/>
    <property type="match status" value="2"/>
</dbReference>
<dbReference type="PANTHER" id="PTHR13356:SF10">
    <property type="entry name" value="REPLICATION FACTOR-A PROTEIN 1"/>
    <property type="match status" value="1"/>
</dbReference>
<feature type="region of interest" description="Disordered" evidence="2">
    <location>
        <begin position="427"/>
        <end position="446"/>
    </location>
</feature>
<accession>A5YSJ1</accession>
<dbReference type="EMBL" id="EF583991">
    <property type="protein sequence ID" value="ABQ75948.1"/>
    <property type="molecule type" value="Genomic_DNA"/>
</dbReference>
<dbReference type="InterPro" id="IPR012340">
    <property type="entry name" value="NA-bd_OB-fold"/>
</dbReference>
<dbReference type="CDD" id="cd04491">
    <property type="entry name" value="SoSSB_OBF"/>
    <property type="match status" value="2"/>
</dbReference>
<reference evidence="3" key="1">
    <citation type="journal article" date="2007" name="ISME J.">
        <title>Genomic plasticity in prokaryotes: the case of the square haloarchaeon.</title>
        <authorList>
            <person name="Cuadros-Orellana S."/>
            <person name="Martin-Cuadrado A.B."/>
            <person name="Legault B."/>
            <person name="D'Auria G."/>
            <person name="Zhaxybayeva O."/>
            <person name="Papke R.T."/>
            <person name="Rodriguez-Valera F."/>
        </authorList>
    </citation>
    <scope>NUCLEOTIDE SEQUENCE</scope>
</reference>
<evidence type="ECO:0000256" key="1">
    <source>
        <dbReference type="ARBA" id="ARBA00023125"/>
    </source>
</evidence>
<keyword evidence="1" id="KW-0238">DNA-binding</keyword>
<dbReference type="GO" id="GO:0003677">
    <property type="term" value="F:DNA binding"/>
    <property type="evidence" value="ECO:0007669"/>
    <property type="project" value="UniProtKB-KW"/>
</dbReference>
<dbReference type="SUPFAM" id="SSF50249">
    <property type="entry name" value="Nucleic acid-binding proteins"/>
    <property type="match status" value="3"/>
</dbReference>
<dbReference type="InterPro" id="IPR051231">
    <property type="entry name" value="SOSS-B"/>
</dbReference>
<dbReference type="GO" id="GO:0000724">
    <property type="term" value="P:double-strand break repair via homologous recombination"/>
    <property type="evidence" value="ECO:0007669"/>
    <property type="project" value="TreeGrafter"/>
</dbReference>
<dbReference type="PANTHER" id="PTHR13356">
    <property type="entry name" value="OB FOLD NUCLEIC ACID BINDING PROTEIN-RELATED"/>
    <property type="match status" value="1"/>
</dbReference>
<organism evidence="3">
    <name type="scientific">uncultured haloarchaeon</name>
    <dbReference type="NCBI Taxonomy" id="160804"/>
    <lineage>
        <taxon>Archaea</taxon>
        <taxon>Methanobacteriati</taxon>
        <taxon>Methanobacteriota</taxon>
        <taxon>Stenosarchaea group</taxon>
        <taxon>Halobacteria</taxon>
        <taxon>Halobacteriales</taxon>
        <taxon>Halobacteriaceae</taxon>
        <taxon>environmental samples</taxon>
    </lineage>
</organism>
<protein>
    <submittedName>
        <fullName evidence="3">Replication factor A</fullName>
    </submittedName>
</protein>
<dbReference type="GO" id="GO:0010212">
    <property type="term" value="P:response to ionizing radiation"/>
    <property type="evidence" value="ECO:0007669"/>
    <property type="project" value="TreeGrafter"/>
</dbReference>
<evidence type="ECO:0000313" key="3">
    <source>
        <dbReference type="EMBL" id="ABQ75948.1"/>
    </source>
</evidence>
<evidence type="ECO:0000256" key="2">
    <source>
        <dbReference type="SAM" id="MobiDB-lite"/>
    </source>
</evidence>
<dbReference type="AlphaFoldDB" id="A5YSJ1"/>
<sequence>MMVSAGTLFIIGGSKYTPMDVDDHAEELASTLGVDKTEVKSDLENLVAYSVPVDEAVQSIRRKYGSDTDNAAVPSTKDVDAVDIDDGNVTVTVRVITVGCRTIQYQGDEQVIREGILADETGTISYTAWQDFGFEPGDSVTIGNAGVREWDGQPELNIGQSSTVAVETDSISVVEHDLPCPIGGHSSLLELRPGNRGRVVDVEIIEIEERVIDGRDGETTIHSGVIADESGRLPFTDWGARSILSSGETYRFDDVYIREFRGAPQVNLSTFTTVESLSEDIEITDDAKQVEIGEAVDSGGVFDVEIIATVLEVREGSGLIERCPECNRALQGGQCREHGAVEAKDDMRVKAIVDDGTGAVTAILDRELTESVYGGSMDEAMSVAREAMDKSVIAEEIRSTIVGREYRIRGNLSVDEYGANLETAEFEQTSDDPATRAQSVLEEVTS</sequence>
<name>A5YSJ1_9EURY</name>